<proteinExistence type="predicted"/>
<dbReference type="OrthoDB" id="1914915at2759"/>
<reference evidence="2" key="1">
    <citation type="journal article" date="2013" name="Nat. Biotechnol.">
        <title>Draft genome sequence of chickpea (Cicer arietinum) provides a resource for trait improvement.</title>
        <authorList>
            <person name="Varshney R.K."/>
            <person name="Song C."/>
            <person name="Saxena R.K."/>
            <person name="Azam S."/>
            <person name="Yu S."/>
            <person name="Sharpe A.G."/>
            <person name="Cannon S."/>
            <person name="Baek J."/>
            <person name="Rosen B.D."/>
            <person name="Tar'an B."/>
            <person name="Millan T."/>
            <person name="Zhang X."/>
            <person name="Ramsay L.D."/>
            <person name="Iwata A."/>
            <person name="Wang Y."/>
            <person name="Nelson W."/>
            <person name="Farmer A.D."/>
            <person name="Gaur P.M."/>
            <person name="Soderlund C."/>
            <person name="Penmetsa R.V."/>
            <person name="Xu C."/>
            <person name="Bharti A.K."/>
            <person name="He W."/>
            <person name="Winter P."/>
            <person name="Zhao S."/>
            <person name="Hane J.K."/>
            <person name="Carrasquilla-Garcia N."/>
            <person name="Condie J.A."/>
            <person name="Upadhyaya H.D."/>
            <person name="Luo M.C."/>
            <person name="Thudi M."/>
            <person name="Gowda C.L."/>
            <person name="Singh N.P."/>
            <person name="Lichtenzveig J."/>
            <person name="Gali K.K."/>
            <person name="Rubio J."/>
            <person name="Nadarajan N."/>
            <person name="Dolezel J."/>
            <person name="Bansal K.C."/>
            <person name="Xu X."/>
            <person name="Edwards D."/>
            <person name="Zhang G."/>
            <person name="Kahl G."/>
            <person name="Gil J."/>
            <person name="Singh K.B."/>
            <person name="Datta S.K."/>
            <person name="Jackson S.A."/>
            <person name="Wang J."/>
            <person name="Cook D.R."/>
        </authorList>
    </citation>
    <scope>NUCLEOTIDE SEQUENCE [LARGE SCALE GENOMIC DNA]</scope>
    <source>
        <strain evidence="2">cv. CDC Frontier</strain>
    </source>
</reference>
<organism evidence="2 3">
    <name type="scientific">Cicer arietinum</name>
    <name type="common">Chickpea</name>
    <name type="synonym">Garbanzo</name>
    <dbReference type="NCBI Taxonomy" id="3827"/>
    <lineage>
        <taxon>Eukaryota</taxon>
        <taxon>Viridiplantae</taxon>
        <taxon>Streptophyta</taxon>
        <taxon>Embryophyta</taxon>
        <taxon>Tracheophyta</taxon>
        <taxon>Spermatophyta</taxon>
        <taxon>Magnoliopsida</taxon>
        <taxon>eudicotyledons</taxon>
        <taxon>Gunneridae</taxon>
        <taxon>Pentapetalae</taxon>
        <taxon>rosids</taxon>
        <taxon>fabids</taxon>
        <taxon>Fabales</taxon>
        <taxon>Fabaceae</taxon>
        <taxon>Papilionoideae</taxon>
        <taxon>50 kb inversion clade</taxon>
        <taxon>NPAAA clade</taxon>
        <taxon>Hologalegina</taxon>
        <taxon>IRL clade</taxon>
        <taxon>Cicereae</taxon>
        <taxon>Cicer</taxon>
    </lineage>
</organism>
<keyword evidence="2" id="KW-1185">Reference proteome</keyword>
<reference evidence="3" key="2">
    <citation type="submission" date="2025-08" db="UniProtKB">
        <authorList>
            <consortium name="RefSeq"/>
        </authorList>
    </citation>
    <scope>IDENTIFICATION</scope>
    <source>
        <tissue evidence="3">Etiolated seedlings</tissue>
    </source>
</reference>
<protein>
    <submittedName>
        <fullName evidence="3">Uncharacterized protein LOC105852684</fullName>
    </submittedName>
</protein>
<feature type="region of interest" description="Disordered" evidence="1">
    <location>
        <begin position="51"/>
        <end position="76"/>
    </location>
</feature>
<evidence type="ECO:0000256" key="1">
    <source>
        <dbReference type="SAM" id="MobiDB-lite"/>
    </source>
</evidence>
<dbReference type="GeneID" id="105852684"/>
<dbReference type="Proteomes" id="UP000087171">
    <property type="component" value="Chromosome Ca8"/>
</dbReference>
<evidence type="ECO:0000313" key="2">
    <source>
        <dbReference type="Proteomes" id="UP000087171"/>
    </source>
</evidence>
<dbReference type="KEGG" id="cam:105852684"/>
<evidence type="ECO:0000313" key="3">
    <source>
        <dbReference type="RefSeq" id="XP_012574594.1"/>
    </source>
</evidence>
<dbReference type="AlphaFoldDB" id="A0A1S3EGU6"/>
<dbReference type="eggNOG" id="ENOG502QSZE">
    <property type="taxonomic scope" value="Eukaryota"/>
</dbReference>
<dbReference type="PaxDb" id="3827-XP_004488492.1"/>
<name>A0A1S3EGU6_CICAR</name>
<dbReference type="RefSeq" id="XP_012574594.1">
    <property type="nucleotide sequence ID" value="XM_012719140.2"/>
</dbReference>
<sequence>MDRFDKLCKHFYEVAEVAAESEDATKALHEILHQFNSNVPTMDTTINKVKRSSIDASSPNNDNEIHSPLWVKRKGRPPSKRKIYVVEKIVKRSRNQSNQRDDREATFENNTEIMRKHNESNICIESSIEAIESNTLVGGNTSFLDLLSQFSTTM</sequence>
<gene>
    <name evidence="3" type="primary">LOC105852684</name>
</gene>
<accession>A0A1S3EGU6</accession>